<dbReference type="InterPro" id="IPR058625">
    <property type="entry name" value="MdtA-like_BSH"/>
</dbReference>
<keyword evidence="6" id="KW-1185">Reference proteome</keyword>
<dbReference type="OrthoDB" id="9806939at2"/>
<organism evidence="5 6">
    <name type="scientific">Alteromonas aestuariivivens</name>
    <dbReference type="NCBI Taxonomy" id="1938339"/>
    <lineage>
        <taxon>Bacteria</taxon>
        <taxon>Pseudomonadati</taxon>
        <taxon>Pseudomonadota</taxon>
        <taxon>Gammaproteobacteria</taxon>
        <taxon>Alteromonadales</taxon>
        <taxon>Alteromonadaceae</taxon>
        <taxon>Alteromonas/Salinimonas group</taxon>
        <taxon>Alteromonas</taxon>
    </lineage>
</organism>
<feature type="domain" description="CusB-like beta-barrel" evidence="4">
    <location>
        <begin position="195"/>
        <end position="268"/>
    </location>
</feature>
<proteinExistence type="inferred from homology"/>
<evidence type="ECO:0000256" key="2">
    <source>
        <dbReference type="SAM" id="SignalP"/>
    </source>
</evidence>
<dbReference type="Gene3D" id="1.10.287.470">
    <property type="entry name" value="Helix hairpin bin"/>
    <property type="match status" value="1"/>
</dbReference>
<accession>A0A3D8M6B3</accession>
<name>A0A3D8M6B3_9ALTE</name>
<reference evidence="6" key="1">
    <citation type="submission" date="2018-08" db="EMBL/GenBank/DDBJ databases">
        <authorList>
            <person name="Zhang J."/>
            <person name="Du Z.-J."/>
        </authorList>
    </citation>
    <scope>NUCLEOTIDE SEQUENCE [LARGE SCALE GENOMIC DNA]</scope>
    <source>
        <strain evidence="6">KCTC 52655</strain>
    </source>
</reference>
<dbReference type="GO" id="GO:0015562">
    <property type="term" value="F:efflux transmembrane transporter activity"/>
    <property type="evidence" value="ECO:0007669"/>
    <property type="project" value="TreeGrafter"/>
</dbReference>
<comment type="similarity">
    <text evidence="1">Belongs to the membrane fusion protein (MFP) (TC 8.A.1) family.</text>
</comment>
<protein>
    <submittedName>
        <fullName evidence="5">Efflux RND transporter periplasmic adaptor subunit</fullName>
    </submittedName>
</protein>
<dbReference type="PANTHER" id="PTHR30469:SF11">
    <property type="entry name" value="BLL4320 PROTEIN"/>
    <property type="match status" value="1"/>
</dbReference>
<sequence length="351" mass="39045">MITTTSRGMRAYVACVFLSIFSGLSQAQFYGDTQAKLVVLEPVKFQYERKNVEAVGTAEAVRSIILYPAVSDEVLEVNFVPGQFVEKGKLLLRLDDRRQRIALNRARLQLEDAERTLKRLRESRAQGAVPQSELDIAQTDRDLAKVAVDEAQANLDDRRVIAPFSGVVGLTDVEVGDRITPQTAVTSLDDRSKLYINFRAPEASLNVLLSAPQVELLPWTDRNNPINAEIAQVDSRINETDRTLRARAVLDNSHDRYRPGMSFRVNLSMDGDRFAAIPESSLLWGATGAYLWKAVDGKAKRVEVKVHQRLRGTILVTGDLGESDMLIAEGIQRLRNGQQITTELARGVGNE</sequence>
<dbReference type="Gene3D" id="2.40.30.170">
    <property type="match status" value="1"/>
</dbReference>
<evidence type="ECO:0000259" key="3">
    <source>
        <dbReference type="Pfam" id="PF25917"/>
    </source>
</evidence>
<dbReference type="AlphaFoldDB" id="A0A3D8M6B3"/>
<dbReference type="Pfam" id="PF25917">
    <property type="entry name" value="BSH_RND"/>
    <property type="match status" value="1"/>
</dbReference>
<feature type="domain" description="Multidrug resistance protein MdtA-like barrel-sandwich hybrid" evidence="3">
    <location>
        <begin position="67"/>
        <end position="181"/>
    </location>
</feature>
<evidence type="ECO:0000313" key="6">
    <source>
        <dbReference type="Proteomes" id="UP000256561"/>
    </source>
</evidence>
<dbReference type="Gene3D" id="2.40.420.20">
    <property type="match status" value="1"/>
</dbReference>
<comment type="caution">
    <text evidence="5">The sequence shown here is derived from an EMBL/GenBank/DDBJ whole genome shotgun (WGS) entry which is preliminary data.</text>
</comment>
<dbReference type="Gene3D" id="2.40.50.100">
    <property type="match status" value="1"/>
</dbReference>
<dbReference type="InterPro" id="IPR006143">
    <property type="entry name" value="RND_pump_MFP"/>
</dbReference>
<evidence type="ECO:0000259" key="4">
    <source>
        <dbReference type="Pfam" id="PF25954"/>
    </source>
</evidence>
<dbReference type="Pfam" id="PF25954">
    <property type="entry name" value="Beta-barrel_RND_2"/>
    <property type="match status" value="1"/>
</dbReference>
<feature type="chain" id="PRO_5017786287" evidence="2">
    <location>
        <begin position="28"/>
        <end position="351"/>
    </location>
</feature>
<evidence type="ECO:0000256" key="1">
    <source>
        <dbReference type="ARBA" id="ARBA00009477"/>
    </source>
</evidence>
<dbReference type="Proteomes" id="UP000256561">
    <property type="component" value="Unassembled WGS sequence"/>
</dbReference>
<dbReference type="GO" id="GO:1990281">
    <property type="term" value="C:efflux pump complex"/>
    <property type="evidence" value="ECO:0007669"/>
    <property type="project" value="TreeGrafter"/>
</dbReference>
<dbReference type="SUPFAM" id="SSF111369">
    <property type="entry name" value="HlyD-like secretion proteins"/>
    <property type="match status" value="1"/>
</dbReference>
<dbReference type="PANTHER" id="PTHR30469">
    <property type="entry name" value="MULTIDRUG RESISTANCE PROTEIN MDTA"/>
    <property type="match status" value="1"/>
</dbReference>
<gene>
    <name evidence="5" type="ORF">DXV75_11470</name>
</gene>
<dbReference type="InterPro" id="IPR058792">
    <property type="entry name" value="Beta-barrel_RND_2"/>
</dbReference>
<dbReference type="NCBIfam" id="TIGR01730">
    <property type="entry name" value="RND_mfp"/>
    <property type="match status" value="1"/>
</dbReference>
<keyword evidence="2" id="KW-0732">Signal</keyword>
<evidence type="ECO:0000313" key="5">
    <source>
        <dbReference type="EMBL" id="RDV25219.1"/>
    </source>
</evidence>
<dbReference type="EMBL" id="QRHA01000007">
    <property type="protein sequence ID" value="RDV25219.1"/>
    <property type="molecule type" value="Genomic_DNA"/>
</dbReference>
<feature type="signal peptide" evidence="2">
    <location>
        <begin position="1"/>
        <end position="27"/>
    </location>
</feature>